<comment type="similarity">
    <text evidence="2 7">Belongs to the tetraspanin (TM4SF) family.</text>
</comment>
<keyword evidence="6" id="KW-1015">Disulfide bond</keyword>
<dbReference type="SUPFAM" id="SSF48652">
    <property type="entry name" value="Tetraspanin"/>
    <property type="match status" value="1"/>
</dbReference>
<evidence type="ECO:0000313" key="8">
    <source>
        <dbReference type="EMBL" id="KAG5846142.1"/>
    </source>
</evidence>
<protein>
    <recommendedName>
        <fullName evidence="7">Tetraspanin</fullName>
    </recommendedName>
</protein>
<evidence type="ECO:0000256" key="3">
    <source>
        <dbReference type="ARBA" id="ARBA00022692"/>
    </source>
</evidence>
<comment type="caution">
    <text evidence="8">The sequence shown here is derived from an EMBL/GenBank/DDBJ whole genome shotgun (WGS) entry which is preliminary data.</text>
</comment>
<dbReference type="PANTHER" id="PTHR19282">
    <property type="entry name" value="TETRASPANIN"/>
    <property type="match status" value="1"/>
</dbReference>
<gene>
    <name evidence="8" type="ORF">ANANG_G00146650</name>
</gene>
<evidence type="ECO:0000256" key="7">
    <source>
        <dbReference type="RuleBase" id="RU361218"/>
    </source>
</evidence>
<dbReference type="EMBL" id="JAFIRN010000007">
    <property type="protein sequence ID" value="KAG5846142.1"/>
    <property type="molecule type" value="Genomic_DNA"/>
</dbReference>
<evidence type="ECO:0000256" key="5">
    <source>
        <dbReference type="ARBA" id="ARBA00023136"/>
    </source>
</evidence>
<dbReference type="InterPro" id="IPR008952">
    <property type="entry name" value="Tetraspanin_EC2_sf"/>
</dbReference>
<dbReference type="OMA" id="RCEKING"/>
<dbReference type="PIRSF" id="PIRSF002419">
    <property type="entry name" value="Tetraspanin"/>
    <property type="match status" value="1"/>
</dbReference>
<dbReference type="Gene3D" id="1.10.1450.10">
    <property type="entry name" value="Tetraspanin"/>
    <property type="match status" value="1"/>
</dbReference>
<dbReference type="InterPro" id="IPR018503">
    <property type="entry name" value="Tetraspanin_CS"/>
</dbReference>
<feature type="transmembrane region" description="Helical" evidence="7">
    <location>
        <begin position="12"/>
        <end position="37"/>
    </location>
</feature>
<keyword evidence="4 7" id="KW-1133">Transmembrane helix</keyword>
<feature type="transmembrane region" description="Helical" evidence="7">
    <location>
        <begin position="77"/>
        <end position="103"/>
    </location>
</feature>
<feature type="transmembrane region" description="Helical" evidence="7">
    <location>
        <begin position="213"/>
        <end position="235"/>
    </location>
</feature>
<dbReference type="PROSITE" id="PS00421">
    <property type="entry name" value="TM4_1"/>
    <property type="match status" value="1"/>
</dbReference>
<dbReference type="AlphaFoldDB" id="A0A9D3MDT8"/>
<dbReference type="Pfam" id="PF00335">
    <property type="entry name" value="Tetraspanin"/>
    <property type="match status" value="1"/>
</dbReference>
<evidence type="ECO:0000256" key="1">
    <source>
        <dbReference type="ARBA" id="ARBA00004141"/>
    </source>
</evidence>
<feature type="transmembrane region" description="Helical" evidence="7">
    <location>
        <begin position="49"/>
        <end position="71"/>
    </location>
</feature>
<dbReference type="PRINTS" id="PR00259">
    <property type="entry name" value="TMFOUR"/>
</dbReference>
<feature type="disulfide bond" evidence="6">
    <location>
        <begin position="142"/>
        <end position="161"/>
    </location>
</feature>
<dbReference type="GO" id="GO:0016020">
    <property type="term" value="C:membrane"/>
    <property type="evidence" value="ECO:0007669"/>
    <property type="project" value="UniProtKB-SubCell"/>
</dbReference>
<organism evidence="8 9">
    <name type="scientific">Anguilla anguilla</name>
    <name type="common">European freshwater eel</name>
    <name type="synonym">Muraena anguilla</name>
    <dbReference type="NCBI Taxonomy" id="7936"/>
    <lineage>
        <taxon>Eukaryota</taxon>
        <taxon>Metazoa</taxon>
        <taxon>Chordata</taxon>
        <taxon>Craniata</taxon>
        <taxon>Vertebrata</taxon>
        <taxon>Euteleostomi</taxon>
        <taxon>Actinopterygii</taxon>
        <taxon>Neopterygii</taxon>
        <taxon>Teleostei</taxon>
        <taxon>Anguilliformes</taxon>
        <taxon>Anguillidae</taxon>
        <taxon>Anguilla</taxon>
    </lineage>
</organism>
<keyword evidence="9" id="KW-1185">Reference proteome</keyword>
<sequence>MAVVNGGFKGVFIFFNVLFGIAGVLILGLGIFGHAFYHPSEGLEHKMSGVLFLYLIGGPTLALSILGIYGAYKEKKWALIVFFTGMVLGSIGLLLISITVSVGMPMAIQGIEKVLYDSIPLDEARSDIQMMFNKLQPELKCCGAFNGYQDWGKHVPDSCLCSSDADRCEKINGSQSALDNDPGVFVDVSKNLVYKEPCVPIVISYMQTAFNTILGICIGFAVLAFIGMVISMTMICQIRRRSSPVTFRMDPSPPYTVLHNAMEA</sequence>
<dbReference type="InterPro" id="IPR018499">
    <property type="entry name" value="Tetraspanin/Peripherin"/>
</dbReference>
<proteinExistence type="inferred from homology"/>
<dbReference type="PANTHER" id="PTHR19282:SF417">
    <property type="entry name" value="TETRASPANIN TSPA-RELATED"/>
    <property type="match status" value="1"/>
</dbReference>
<evidence type="ECO:0000256" key="2">
    <source>
        <dbReference type="ARBA" id="ARBA00006840"/>
    </source>
</evidence>
<dbReference type="OrthoDB" id="5982705at2759"/>
<evidence type="ECO:0000256" key="6">
    <source>
        <dbReference type="PIRSR" id="PIRSR002419-1"/>
    </source>
</evidence>
<keyword evidence="5 7" id="KW-0472">Membrane</keyword>
<dbReference type="Proteomes" id="UP001044222">
    <property type="component" value="Chromosome 7"/>
</dbReference>
<evidence type="ECO:0000256" key="4">
    <source>
        <dbReference type="ARBA" id="ARBA00022989"/>
    </source>
</evidence>
<keyword evidence="3 7" id="KW-0812">Transmembrane</keyword>
<evidence type="ECO:0000313" key="9">
    <source>
        <dbReference type="Proteomes" id="UP001044222"/>
    </source>
</evidence>
<reference evidence="8" key="1">
    <citation type="submission" date="2021-01" db="EMBL/GenBank/DDBJ databases">
        <title>A chromosome-scale assembly of European eel, Anguilla anguilla.</title>
        <authorList>
            <person name="Henkel C."/>
            <person name="Jong-Raadsen S.A."/>
            <person name="Dufour S."/>
            <person name="Weltzien F.-A."/>
            <person name="Palstra A.P."/>
            <person name="Pelster B."/>
            <person name="Spaink H.P."/>
            <person name="Van Den Thillart G.E."/>
            <person name="Jansen H."/>
            <person name="Zahm M."/>
            <person name="Klopp C."/>
            <person name="Cedric C."/>
            <person name="Louis A."/>
            <person name="Berthelot C."/>
            <person name="Parey E."/>
            <person name="Roest Crollius H."/>
            <person name="Montfort J."/>
            <person name="Robinson-Rechavi M."/>
            <person name="Bucao C."/>
            <person name="Bouchez O."/>
            <person name="Gislard M."/>
            <person name="Lluch J."/>
            <person name="Milhes M."/>
            <person name="Lampietro C."/>
            <person name="Lopez Roques C."/>
            <person name="Donnadieu C."/>
            <person name="Braasch I."/>
            <person name="Desvignes T."/>
            <person name="Postlethwait J."/>
            <person name="Bobe J."/>
            <person name="Guiguen Y."/>
            <person name="Dirks R."/>
        </authorList>
    </citation>
    <scope>NUCLEOTIDE SEQUENCE</scope>
    <source>
        <strain evidence="8">Tag_6206</strain>
        <tissue evidence="8">Liver</tissue>
    </source>
</reference>
<accession>A0A9D3MDT8</accession>
<name>A0A9D3MDT8_ANGAN</name>
<dbReference type="InterPro" id="IPR000301">
    <property type="entry name" value="Tetraspanin_animals"/>
</dbReference>
<comment type="subcellular location">
    <subcellularLocation>
        <location evidence="1 7">Membrane</location>
        <topology evidence="1 7">Multi-pass membrane protein</topology>
    </subcellularLocation>
</comment>